<feature type="transmembrane region" description="Helical" evidence="2">
    <location>
        <begin position="6"/>
        <end position="22"/>
    </location>
</feature>
<gene>
    <name evidence="3" type="ORF">BTO28_11420</name>
</gene>
<evidence type="ECO:0008006" key="5">
    <source>
        <dbReference type="Google" id="ProtNLM"/>
    </source>
</evidence>
<keyword evidence="2" id="KW-0812">Transmembrane</keyword>
<dbReference type="RefSeq" id="WP_076766345.1">
    <property type="nucleotide sequence ID" value="NZ_MSFI01000019.1"/>
</dbReference>
<evidence type="ECO:0000313" key="4">
    <source>
        <dbReference type="Proteomes" id="UP000188613"/>
    </source>
</evidence>
<reference evidence="3 4" key="1">
    <citation type="submission" date="2016-12" db="EMBL/GenBank/DDBJ databases">
        <title>Domibacillus sp. SAB 38T whole genome sequencing.</title>
        <authorList>
            <person name="Verma A."/>
            <person name="Ojha A.K."/>
            <person name="Krishnamurthi S."/>
        </authorList>
    </citation>
    <scope>NUCLEOTIDE SEQUENCE [LARGE SCALE GENOMIC DNA]</scope>
    <source>
        <strain evidence="3 4">SAB 38</strain>
    </source>
</reference>
<feature type="transmembrane region" description="Helical" evidence="2">
    <location>
        <begin position="59"/>
        <end position="83"/>
    </location>
</feature>
<accession>A0A1V2A6L5</accession>
<keyword evidence="2" id="KW-1133">Transmembrane helix</keyword>
<dbReference type="Pfam" id="PF10066">
    <property type="entry name" value="DUF2304"/>
    <property type="match status" value="1"/>
</dbReference>
<dbReference type="AlphaFoldDB" id="A0A1V2A6L5"/>
<evidence type="ECO:0000313" key="3">
    <source>
        <dbReference type="EMBL" id="OMP66645.1"/>
    </source>
</evidence>
<dbReference type="STRING" id="1714355.BTO28_11420"/>
<dbReference type="EMBL" id="MSFI01000019">
    <property type="protein sequence ID" value="OMP66645.1"/>
    <property type="molecule type" value="Genomic_DNA"/>
</dbReference>
<keyword evidence="2" id="KW-0472">Membrane</keyword>
<dbReference type="Proteomes" id="UP000188613">
    <property type="component" value="Unassembled WGS sequence"/>
</dbReference>
<evidence type="ECO:0000256" key="2">
    <source>
        <dbReference type="SAM" id="Phobius"/>
    </source>
</evidence>
<organism evidence="3 4">
    <name type="scientific">Domibacillus epiphyticus</name>
    <dbReference type="NCBI Taxonomy" id="1714355"/>
    <lineage>
        <taxon>Bacteria</taxon>
        <taxon>Bacillati</taxon>
        <taxon>Bacillota</taxon>
        <taxon>Bacilli</taxon>
        <taxon>Bacillales</taxon>
        <taxon>Bacillaceae</taxon>
        <taxon>Domibacillus</taxon>
    </lineage>
</organism>
<proteinExistence type="predicted"/>
<dbReference type="InterPro" id="IPR019277">
    <property type="entry name" value="DUF2304"/>
</dbReference>
<feature type="transmembrane region" description="Helical" evidence="2">
    <location>
        <begin position="34"/>
        <end position="53"/>
    </location>
</feature>
<sequence length="119" mass="13892">MDHIQFIVIIAAFSFFIHVVFLTSKNKLTDKYAFMWLSFSTIGVLMAIALPFLNQFANWIGVAYLPSLIFLLAFLVVLTLLIYHTQLLSRQEQRIKTLIQEVAFLQKEVQEQRKEEDHS</sequence>
<protein>
    <recommendedName>
        <fullName evidence="5">DUF2304 domain-containing protein</fullName>
    </recommendedName>
</protein>
<evidence type="ECO:0000256" key="1">
    <source>
        <dbReference type="SAM" id="Coils"/>
    </source>
</evidence>
<keyword evidence="4" id="KW-1185">Reference proteome</keyword>
<keyword evidence="1" id="KW-0175">Coiled coil</keyword>
<dbReference type="OrthoDB" id="2620004at2"/>
<feature type="coiled-coil region" evidence="1">
    <location>
        <begin position="88"/>
        <end position="115"/>
    </location>
</feature>
<comment type="caution">
    <text evidence="3">The sequence shown here is derived from an EMBL/GenBank/DDBJ whole genome shotgun (WGS) entry which is preliminary data.</text>
</comment>
<name>A0A1V2A6L5_9BACI</name>